<dbReference type="eggNOG" id="COG4122">
    <property type="taxonomic scope" value="Bacteria"/>
</dbReference>
<protein>
    <submittedName>
        <fullName evidence="2">Protein-L-isoaspartate O-methyltransferase</fullName>
    </submittedName>
</protein>
<evidence type="ECO:0000256" key="1">
    <source>
        <dbReference type="SAM" id="Phobius"/>
    </source>
</evidence>
<dbReference type="GO" id="GO:0032259">
    <property type="term" value="P:methylation"/>
    <property type="evidence" value="ECO:0007669"/>
    <property type="project" value="UniProtKB-KW"/>
</dbReference>
<keyword evidence="2" id="KW-0489">Methyltransferase</keyword>
<sequence>MPLITWKRTATGVLFSAAAIFLMVGVLLRDNVYVVIGGTALLLVVGLVVIAAYRRVGYNMQQVADQQRALLMAQETLDGINRKVLKLDDSLRRAAVGELRPLVLSAFRDVSDQIDRTTEAVSQRDMELAQRLDKVEKLSSVIEASTRATGISLDHHRALLRRLFDRLHGDVLERLDEINGRFEKQLSEHRSSLDEIRVSLKDVARTVELTSRSEQLEKLSSSLNQIGDGLVQRFDELGERSAKAASEEWQSLEKHVVVPLKQLSREIGAGHLRFDVLNDIWSMQNLHQTVRPTAIAPQMTAWSLEPTSLARLLHIVLERKPKLIVECGSGASTVWLAYAAREVGAKVIALEHLEKYAEASLEEVERHGLSEHAEVRFAPLEAFDVGGEEYSWYSRDAWKELAGIDLLLVDGPPKATGDHARYPAVPLLEPGIGAGALIVLDDVHREEEREALTRWREQFRSVGAEHSIGPRTVAVEWNATGRP</sequence>
<dbReference type="InterPro" id="IPR029063">
    <property type="entry name" value="SAM-dependent_MTases_sf"/>
</dbReference>
<feature type="transmembrane region" description="Helical" evidence="1">
    <location>
        <begin position="34"/>
        <end position="53"/>
    </location>
</feature>
<keyword evidence="3" id="KW-1185">Reference proteome</keyword>
<dbReference type="SUPFAM" id="SSF53335">
    <property type="entry name" value="S-adenosyl-L-methionine-dependent methyltransferases"/>
    <property type="match status" value="1"/>
</dbReference>
<gene>
    <name evidence="2" type="ORF">N791_13800</name>
</gene>
<evidence type="ECO:0000313" key="3">
    <source>
        <dbReference type="Proteomes" id="UP000030003"/>
    </source>
</evidence>
<evidence type="ECO:0000313" key="2">
    <source>
        <dbReference type="EMBL" id="KGO99780.1"/>
    </source>
</evidence>
<feature type="transmembrane region" description="Helical" evidence="1">
    <location>
        <begin position="12"/>
        <end position="28"/>
    </location>
</feature>
<dbReference type="Gene3D" id="3.40.50.150">
    <property type="entry name" value="Vaccinia Virus protein VP39"/>
    <property type="match status" value="1"/>
</dbReference>
<dbReference type="GO" id="GO:0008168">
    <property type="term" value="F:methyltransferase activity"/>
    <property type="evidence" value="ECO:0007669"/>
    <property type="project" value="UniProtKB-KW"/>
</dbReference>
<keyword evidence="1" id="KW-1133">Transmembrane helix</keyword>
<keyword evidence="1" id="KW-0812">Transmembrane</keyword>
<name>A0A0A0M9N1_9GAMM</name>
<dbReference type="EMBL" id="AVBH01000003">
    <property type="protein sequence ID" value="KGO99780.1"/>
    <property type="molecule type" value="Genomic_DNA"/>
</dbReference>
<accession>A0A0A0M9N1</accession>
<comment type="caution">
    <text evidence="2">The sequence shown here is derived from an EMBL/GenBank/DDBJ whole genome shotgun (WGS) entry which is preliminary data.</text>
</comment>
<dbReference type="AlphaFoldDB" id="A0A0A0M9N1"/>
<dbReference type="RefSeq" id="WP_052106484.1">
    <property type="nucleotide sequence ID" value="NZ_AVBH01000003.1"/>
</dbReference>
<dbReference type="STRING" id="1385515.GCA_000423325_02073"/>
<keyword evidence="2" id="KW-0808">Transferase</keyword>
<organism evidence="2 3">
    <name type="scientific">Lysobacter defluvii IMMIB APB-9 = DSM 18482</name>
    <dbReference type="NCBI Taxonomy" id="1385515"/>
    <lineage>
        <taxon>Bacteria</taxon>
        <taxon>Pseudomonadati</taxon>
        <taxon>Pseudomonadota</taxon>
        <taxon>Gammaproteobacteria</taxon>
        <taxon>Lysobacterales</taxon>
        <taxon>Lysobacteraceae</taxon>
        <taxon>Novilysobacter</taxon>
    </lineage>
</organism>
<dbReference type="Pfam" id="PF13578">
    <property type="entry name" value="Methyltransf_24"/>
    <property type="match status" value="1"/>
</dbReference>
<keyword evidence="1" id="KW-0472">Membrane</keyword>
<proteinExistence type="predicted"/>
<dbReference type="OrthoDB" id="823440at2"/>
<dbReference type="Proteomes" id="UP000030003">
    <property type="component" value="Unassembled WGS sequence"/>
</dbReference>
<reference evidence="2 3" key="1">
    <citation type="submission" date="2013-08" db="EMBL/GenBank/DDBJ databases">
        <title>Genomic analysis of Lysobacter defluvii.</title>
        <authorList>
            <person name="Wang Q."/>
            <person name="Wang G."/>
        </authorList>
    </citation>
    <scope>NUCLEOTIDE SEQUENCE [LARGE SCALE GENOMIC DNA]</scope>
    <source>
        <strain evidence="2 3">IMMIB APB-9</strain>
    </source>
</reference>